<sequence>MTTAIDKIFWENSRRYGSRRVLEALKEQGVKAGRHRVRRLMQEQDWRAIQPRSFVPKTTNSRHGLIACPNRLIEFGKPTAPNQAWVGDISAP</sequence>
<reference evidence="2" key="1">
    <citation type="submission" date="2020-09" db="EMBL/GenBank/DDBJ databases">
        <authorList>
            <person name="Kim M.K."/>
        </authorList>
    </citation>
    <scope>NUCLEOTIDE SEQUENCE</scope>
    <source>
        <strain evidence="2">BT702</strain>
    </source>
</reference>
<organism evidence="2 3">
    <name type="scientific">Spirosoma profusum</name>
    <dbReference type="NCBI Taxonomy" id="2771354"/>
    <lineage>
        <taxon>Bacteria</taxon>
        <taxon>Pseudomonadati</taxon>
        <taxon>Bacteroidota</taxon>
        <taxon>Cytophagia</taxon>
        <taxon>Cytophagales</taxon>
        <taxon>Cytophagaceae</taxon>
        <taxon>Spirosoma</taxon>
    </lineage>
</organism>
<dbReference type="Proteomes" id="UP000598820">
    <property type="component" value="Unassembled WGS sequence"/>
</dbReference>
<evidence type="ECO:0000313" key="2">
    <source>
        <dbReference type="EMBL" id="MBD2705796.1"/>
    </source>
</evidence>
<proteinExistence type="predicted"/>
<dbReference type="Pfam" id="PF13276">
    <property type="entry name" value="HTH_21"/>
    <property type="match status" value="1"/>
</dbReference>
<evidence type="ECO:0000259" key="1">
    <source>
        <dbReference type="Pfam" id="PF13276"/>
    </source>
</evidence>
<dbReference type="EMBL" id="JACWZY010000072">
    <property type="protein sequence ID" value="MBD2705796.1"/>
    <property type="molecule type" value="Genomic_DNA"/>
</dbReference>
<dbReference type="InterPro" id="IPR025948">
    <property type="entry name" value="HTH-like_dom"/>
</dbReference>
<dbReference type="RefSeq" id="WP_190893557.1">
    <property type="nucleotide sequence ID" value="NZ_JACWZY010000072.1"/>
</dbReference>
<name>A0A927AWS3_9BACT</name>
<dbReference type="AlphaFoldDB" id="A0A927AWS3"/>
<comment type="caution">
    <text evidence="2">The sequence shown here is derived from an EMBL/GenBank/DDBJ whole genome shotgun (WGS) entry which is preliminary data.</text>
</comment>
<protein>
    <submittedName>
        <fullName evidence="2">Transposase</fullName>
    </submittedName>
</protein>
<accession>A0A927AWS3</accession>
<evidence type="ECO:0000313" key="3">
    <source>
        <dbReference type="Proteomes" id="UP000598820"/>
    </source>
</evidence>
<gene>
    <name evidence="2" type="ORF">IC229_34675</name>
</gene>
<keyword evidence="3" id="KW-1185">Reference proteome</keyword>
<dbReference type="PANTHER" id="PTHR46889">
    <property type="entry name" value="TRANSPOSASE INSF FOR INSERTION SEQUENCE IS3B-RELATED"/>
    <property type="match status" value="1"/>
</dbReference>
<dbReference type="InterPro" id="IPR050900">
    <property type="entry name" value="Transposase_IS3/IS150/IS904"/>
</dbReference>
<feature type="domain" description="HTH-like" evidence="1">
    <location>
        <begin position="4"/>
        <end position="53"/>
    </location>
</feature>
<dbReference type="PANTHER" id="PTHR46889:SF7">
    <property type="entry name" value="TRANSPOSASE FOR INSERTION SEQUENCE ELEMENT IS904"/>
    <property type="match status" value="1"/>
</dbReference>